<dbReference type="RefSeq" id="WP_408168603.1">
    <property type="nucleotide sequence ID" value="NZ_JAQQFR010000009.1"/>
</dbReference>
<dbReference type="EMBL" id="JAQQFR010000009">
    <property type="protein sequence ID" value="MFL9879562.1"/>
    <property type="molecule type" value="Genomic_DNA"/>
</dbReference>
<dbReference type="Pfam" id="PF10947">
    <property type="entry name" value="DUF2628"/>
    <property type="match status" value="1"/>
</dbReference>
<dbReference type="InterPro" id="IPR024399">
    <property type="entry name" value="DUF2628"/>
</dbReference>
<accession>A0ABW8Z8Y0</accession>
<keyword evidence="3" id="KW-1185">Reference proteome</keyword>
<feature type="transmembrane region" description="Helical" evidence="1">
    <location>
        <begin position="67"/>
        <end position="86"/>
    </location>
</feature>
<dbReference type="Proteomes" id="UP001629214">
    <property type="component" value="Unassembled WGS sequence"/>
</dbReference>
<keyword evidence="1" id="KW-0812">Transmembrane</keyword>
<comment type="caution">
    <text evidence="2">The sequence shown here is derived from an EMBL/GenBank/DDBJ whole genome shotgun (WGS) entry which is preliminary data.</text>
</comment>
<evidence type="ECO:0000313" key="3">
    <source>
        <dbReference type="Proteomes" id="UP001629214"/>
    </source>
</evidence>
<gene>
    <name evidence="2" type="ORF">PQR63_14280</name>
</gene>
<feature type="transmembrane region" description="Helical" evidence="1">
    <location>
        <begin position="154"/>
        <end position="172"/>
    </location>
</feature>
<organism evidence="2 3">
    <name type="scientific">Herbaspirillum rhizosphaerae</name>
    <dbReference type="NCBI Taxonomy" id="346179"/>
    <lineage>
        <taxon>Bacteria</taxon>
        <taxon>Pseudomonadati</taxon>
        <taxon>Pseudomonadota</taxon>
        <taxon>Betaproteobacteria</taxon>
        <taxon>Burkholderiales</taxon>
        <taxon>Oxalobacteraceae</taxon>
        <taxon>Herbaspirillum</taxon>
    </lineage>
</organism>
<feature type="transmembrane region" description="Helical" evidence="1">
    <location>
        <begin position="98"/>
        <end position="119"/>
    </location>
</feature>
<name>A0ABW8Z8Y0_9BURK</name>
<reference evidence="2 3" key="1">
    <citation type="journal article" date="2024" name="Chem. Sci.">
        <title>Discovery of megapolipeptins by genome mining of a Burkholderiales bacteria collection.</title>
        <authorList>
            <person name="Paulo B.S."/>
            <person name="Recchia M.J.J."/>
            <person name="Lee S."/>
            <person name="Fergusson C.H."/>
            <person name="Romanowski S.B."/>
            <person name="Hernandez A."/>
            <person name="Krull N."/>
            <person name="Liu D.Y."/>
            <person name="Cavanagh H."/>
            <person name="Bos A."/>
            <person name="Gray C.A."/>
            <person name="Murphy B.T."/>
            <person name="Linington R.G."/>
            <person name="Eustaquio A.S."/>
        </authorList>
    </citation>
    <scope>NUCLEOTIDE SEQUENCE [LARGE SCALE GENOMIC DNA]</scope>
    <source>
        <strain evidence="2 3">RL21-008-BIB-B</strain>
    </source>
</reference>
<sequence length="173" mass="19323">MSISILSKETCGDDSISQAEFSAFTGGGIYPNEWIKYREGKSRHLGWNGWAAILGAQWFFYRKLYTQGALAALVELILFSPMFLFGDFFRNLIGSVNAFFYLICASWLLLIRIGIGYWANAAYYKKAVAVIREADLLNLDNDAHLRVIKSEGGINVPAFLLAYVAYAVLARLG</sequence>
<evidence type="ECO:0000313" key="2">
    <source>
        <dbReference type="EMBL" id="MFL9879562.1"/>
    </source>
</evidence>
<proteinExistence type="predicted"/>
<keyword evidence="1" id="KW-0472">Membrane</keyword>
<protein>
    <submittedName>
        <fullName evidence="2">DUF2628 domain-containing protein</fullName>
    </submittedName>
</protein>
<evidence type="ECO:0000256" key="1">
    <source>
        <dbReference type="SAM" id="Phobius"/>
    </source>
</evidence>
<keyword evidence="1" id="KW-1133">Transmembrane helix</keyword>